<proteinExistence type="inferred from homology"/>
<sequence length="502" mass="53149">MIPFQNVPGNLRTPLFFAEVDNSQANTATVNQNTLIVGQMLKTGTATADKSVICSSSANAKVLCGQGSMLAAMMDVYLQNDSSGTIYLLPLADAAAGMTGADGKLTITGVPTANGVISLYIAGLRVQVAVVPTDTSADIGGAIVTAISANADLPVTAELVTGEEGDPIQVKLKAKNLGALGNTIDIRLNYLGASGGEYSPPGVDIAIVKMTGGVGSPDLSAALASLHDTNYDFIVFPYDDTTSLDAVRDFLNDQTGRWSYSQQTYGHAFGATSGTYGVLTSKGEGRNDQHASLMGMNDSPSPSYAWSAGYAGASAVSLRNDPGRPLQTLVVRGVLAPPMTSCFSLTERNTLLYSGISTFTVQTNGSVQIENVITTYHLNGYGQPDDSYLQVETLFLLMFCMRDMRSIVTSKFGRVKLAKDGTRFAPGSALVTPSTIKAELIAEYQSLEWQGYVQDSKGFAAGLMVEQNAKNPSRVDVLWDGVLMNQLRIFAVLAQFRLQPSS</sequence>
<dbReference type="InterPro" id="IPR007067">
    <property type="entry name" value="Tail_sheath"/>
</dbReference>
<comment type="similarity">
    <text evidence="1">Belongs to the myoviridae tail sheath protein family.</text>
</comment>
<dbReference type="InterPro" id="IPR020287">
    <property type="entry name" value="Tail_sheath_C"/>
</dbReference>
<organism evidence="4 5">
    <name type="scientific">Candidatus Williamhamiltonella defendens</name>
    <dbReference type="NCBI Taxonomy" id="138072"/>
    <lineage>
        <taxon>Bacteria</taxon>
        <taxon>Pseudomonadati</taxon>
        <taxon>Pseudomonadota</taxon>
        <taxon>Gammaproteobacteria</taxon>
        <taxon>Enterobacterales</taxon>
        <taxon>Enterobacteriaceae</taxon>
        <taxon>aphid secondary symbionts</taxon>
        <taxon>Candidatus Williamhamiltonella</taxon>
    </lineage>
</organism>
<dbReference type="Pfam" id="PF17482">
    <property type="entry name" value="Phage_sheath_1C"/>
    <property type="match status" value="1"/>
</dbReference>
<feature type="domain" description="Tail sheath protein C-terminal" evidence="3">
    <location>
        <begin position="384"/>
        <end position="496"/>
    </location>
</feature>
<evidence type="ECO:0000313" key="5">
    <source>
        <dbReference type="Proteomes" id="UP000229055"/>
    </source>
</evidence>
<accession>A0A2D3TC83</accession>
<dbReference type="Pfam" id="PF04984">
    <property type="entry name" value="Phage_sheath_1"/>
    <property type="match status" value="1"/>
</dbReference>
<dbReference type="RefSeq" id="WP_100096067.1">
    <property type="nucleotide sequence ID" value="NZ_CP017613.1"/>
</dbReference>
<protein>
    <submittedName>
        <fullName evidence="4">Phage tail protein</fullName>
    </submittedName>
</protein>
<dbReference type="EMBL" id="CP017613">
    <property type="protein sequence ID" value="ATW33141.1"/>
    <property type="molecule type" value="Genomic_DNA"/>
</dbReference>
<feature type="domain" description="Tail sheath protein subtilisin-like" evidence="2">
    <location>
        <begin position="212"/>
        <end position="375"/>
    </location>
</feature>
<evidence type="ECO:0000256" key="1">
    <source>
        <dbReference type="ARBA" id="ARBA00008005"/>
    </source>
</evidence>
<gene>
    <name evidence="4" type="ORF">BJP43_01315</name>
</gene>
<name>A0A2D3TC83_9ENTR</name>
<reference evidence="5" key="2">
    <citation type="submission" date="2017-11" db="EMBL/GenBank/DDBJ databases">
        <title>PacBio sequencing of new strain of the secondary endosymbiont Candidatus Hamiltonella defensa.</title>
        <authorList>
            <person name="Strand M.R."/>
            <person name="Oliver K."/>
        </authorList>
    </citation>
    <scope>NUCLEOTIDE SEQUENCE [LARGE SCALE GENOMIC DNA]</scope>
    <source>
        <strain evidence="5">ZA17</strain>
    </source>
</reference>
<evidence type="ECO:0000259" key="3">
    <source>
        <dbReference type="Pfam" id="PF17482"/>
    </source>
</evidence>
<dbReference type="InterPro" id="IPR035089">
    <property type="entry name" value="Phage_sheath_subtilisin"/>
</dbReference>
<reference evidence="5" key="1">
    <citation type="submission" date="2016-10" db="EMBL/GenBank/DDBJ databases">
        <authorList>
            <person name="Chevignon G."/>
        </authorList>
    </citation>
    <scope>NUCLEOTIDE SEQUENCE [LARGE SCALE GENOMIC DNA]</scope>
    <source>
        <strain evidence="5">ZA17</strain>
    </source>
</reference>
<dbReference type="Proteomes" id="UP000229055">
    <property type="component" value="Chromosome"/>
</dbReference>
<dbReference type="AlphaFoldDB" id="A0A2D3TC83"/>
<dbReference type="PIRSF" id="PIRSF007349">
    <property type="entry name" value="Tsp_L"/>
    <property type="match status" value="1"/>
</dbReference>
<evidence type="ECO:0000259" key="2">
    <source>
        <dbReference type="Pfam" id="PF04984"/>
    </source>
</evidence>
<evidence type="ECO:0000313" key="4">
    <source>
        <dbReference type="EMBL" id="ATW33141.1"/>
    </source>
</evidence>